<dbReference type="Gene3D" id="3.30.420.610">
    <property type="entry name" value="LOTUS domain-like"/>
    <property type="match status" value="3"/>
</dbReference>
<dbReference type="EMBL" id="AMCI01002168">
    <property type="protein sequence ID" value="EJX03422.1"/>
    <property type="molecule type" value="Genomic_DNA"/>
</dbReference>
<dbReference type="Pfam" id="PF12872">
    <property type="entry name" value="OST-HTH"/>
    <property type="match status" value="3"/>
</dbReference>
<name>J9G837_9ZZZZ</name>
<dbReference type="Gene3D" id="3.40.50.1010">
    <property type="entry name" value="5'-nuclease"/>
    <property type="match status" value="1"/>
</dbReference>
<dbReference type="CDD" id="cd10146">
    <property type="entry name" value="LabA_like_C"/>
    <property type="match status" value="2"/>
</dbReference>
<dbReference type="InterPro" id="IPR041966">
    <property type="entry name" value="LOTUS-like"/>
</dbReference>
<dbReference type="PANTHER" id="PTHR35811">
    <property type="entry name" value="SLR1870 PROTEIN"/>
    <property type="match status" value="1"/>
</dbReference>
<proteinExistence type="predicted"/>
<dbReference type="PROSITE" id="PS51644">
    <property type="entry name" value="HTH_OST"/>
    <property type="match status" value="2"/>
</dbReference>
<feature type="domain" description="HTH OST-type" evidence="1">
    <location>
        <begin position="205"/>
        <end position="281"/>
    </location>
</feature>
<protein>
    <recommendedName>
        <fullName evidence="1">HTH OST-type domain-containing protein</fullName>
    </recommendedName>
</protein>
<organism evidence="2">
    <name type="scientific">gut metagenome</name>
    <dbReference type="NCBI Taxonomy" id="749906"/>
    <lineage>
        <taxon>unclassified sequences</taxon>
        <taxon>metagenomes</taxon>
        <taxon>organismal metagenomes</taxon>
    </lineage>
</organism>
<dbReference type="InterPro" id="IPR025605">
    <property type="entry name" value="OST-HTH/LOTUS_dom"/>
</dbReference>
<dbReference type="Pfam" id="PF01936">
    <property type="entry name" value="NYN"/>
    <property type="match status" value="1"/>
</dbReference>
<reference evidence="2" key="1">
    <citation type="journal article" date="2012" name="PLoS ONE">
        <title>Gene sets for utilization of primary and secondary nutrition supplies in the distal gut of endangered iberian lynx.</title>
        <authorList>
            <person name="Alcaide M."/>
            <person name="Messina E."/>
            <person name="Richter M."/>
            <person name="Bargiela R."/>
            <person name="Peplies J."/>
            <person name="Huws S.A."/>
            <person name="Newbold C.J."/>
            <person name="Golyshin P.N."/>
            <person name="Simon M.A."/>
            <person name="Lopez G."/>
            <person name="Yakimov M.M."/>
            <person name="Ferrer M."/>
        </authorList>
    </citation>
    <scope>NUCLEOTIDE SEQUENCE</scope>
</reference>
<accession>J9G837</accession>
<dbReference type="GO" id="GO:0004540">
    <property type="term" value="F:RNA nuclease activity"/>
    <property type="evidence" value="ECO:0007669"/>
    <property type="project" value="InterPro"/>
</dbReference>
<dbReference type="PANTHER" id="PTHR35811:SF1">
    <property type="entry name" value="HTH OST-TYPE DOMAIN-CONTAINING PROTEIN"/>
    <property type="match status" value="1"/>
</dbReference>
<feature type="domain" description="HTH OST-type" evidence="1">
    <location>
        <begin position="99"/>
        <end position="177"/>
    </location>
</feature>
<evidence type="ECO:0000259" key="1">
    <source>
        <dbReference type="PROSITE" id="PS51644"/>
    </source>
</evidence>
<dbReference type="AlphaFoldDB" id="J9G837"/>
<evidence type="ECO:0000313" key="2">
    <source>
        <dbReference type="EMBL" id="EJX03422.1"/>
    </source>
</evidence>
<dbReference type="CDD" id="cd11297">
    <property type="entry name" value="PIN_LabA-like_N_1"/>
    <property type="match status" value="1"/>
</dbReference>
<sequence length="378" mass="43168">MSGKNATDMALVIDTIELLHSGIYDAFVIVSSDSDYTPLAIKLHESGVYVMGFGEKKTPESFRNSCDKFVFLENLSDESEKTQLQNKEDQPQEVPITEDLPVVHELLKKAWETYQNEDGYADICAAGSFIKRAKSDFDSRTYGYKKLPDLVAAYPERYDVRERKGKGTTMLMVYKCLDSVQLQKGRVPIKANQKPAQCEYARTVSLEQLHTLLEIAWENHQDSQGQVLLSVAGSYLQTVVPGIQWKTYGYKKLVDLVRACPERYEVGTNKNGGWCYQCLRYVKAPELMAMSAQQMTEGHKKAQEKDLETIHAMIHEVWQQQKDAQNYVKISVVGNYLHKNCFRADWKSFGYKQLSALLNDFPKKYQLNKGKDSVRCCK</sequence>
<gene>
    <name evidence="2" type="ORF">EVA_08472</name>
</gene>
<dbReference type="InterPro" id="IPR021139">
    <property type="entry name" value="NYN"/>
</dbReference>
<comment type="caution">
    <text evidence="2">The sequence shown here is derived from an EMBL/GenBank/DDBJ whole genome shotgun (WGS) entry which is preliminary data.</text>
</comment>